<name>A0A7C3N5W9_UNCW3</name>
<dbReference type="AlphaFoldDB" id="A0A7C3N5W9"/>
<feature type="transmembrane region" description="Helical" evidence="1">
    <location>
        <begin position="145"/>
        <end position="170"/>
    </location>
</feature>
<comment type="caution">
    <text evidence="2">The sequence shown here is derived from an EMBL/GenBank/DDBJ whole genome shotgun (WGS) entry which is preliminary data.</text>
</comment>
<organism evidence="2">
    <name type="scientific">candidate division WOR-3 bacterium</name>
    <dbReference type="NCBI Taxonomy" id="2052148"/>
    <lineage>
        <taxon>Bacteria</taxon>
        <taxon>Bacteria division WOR-3</taxon>
    </lineage>
</organism>
<feature type="transmembrane region" description="Helical" evidence="1">
    <location>
        <begin position="6"/>
        <end position="23"/>
    </location>
</feature>
<dbReference type="PANTHER" id="PTHR30188">
    <property type="entry name" value="ABC TRANSPORTER PERMEASE PROTEIN-RELATED"/>
    <property type="match status" value="1"/>
</dbReference>
<proteinExistence type="predicted"/>
<dbReference type="GO" id="GO:0005548">
    <property type="term" value="F:phospholipid transporter activity"/>
    <property type="evidence" value="ECO:0007669"/>
    <property type="project" value="TreeGrafter"/>
</dbReference>
<keyword evidence="1" id="KW-0472">Membrane</keyword>
<evidence type="ECO:0000313" key="2">
    <source>
        <dbReference type="EMBL" id="HFK23139.1"/>
    </source>
</evidence>
<gene>
    <name evidence="2" type="ORF">ENS15_00580</name>
</gene>
<reference evidence="2" key="1">
    <citation type="journal article" date="2020" name="mSystems">
        <title>Genome- and Community-Level Interaction Insights into Carbon Utilization and Element Cycling Functions of Hydrothermarchaeota in Hydrothermal Sediment.</title>
        <authorList>
            <person name="Zhou Z."/>
            <person name="Liu Y."/>
            <person name="Xu W."/>
            <person name="Pan J."/>
            <person name="Luo Z.H."/>
            <person name="Li M."/>
        </authorList>
    </citation>
    <scope>NUCLEOTIDE SEQUENCE [LARGE SCALE GENOMIC DNA]</scope>
    <source>
        <strain evidence="2">SpSt-464</strain>
    </source>
</reference>
<dbReference type="EMBL" id="DSTT01000001">
    <property type="protein sequence ID" value="HFK23139.1"/>
    <property type="molecule type" value="Genomic_DNA"/>
</dbReference>
<sequence length="251" mass="27973">MKSFFDEFITIFGEFFLLFYNVFKSLRSIYKNRKIIIFEIFEIINESLGIFVLASLFAGMVAAYQTAYQARNFLPLIYIPTLITQAVVLEIGPLISGIGLSGKVASQISAEIASMKISDQLDALELMSIDPVEYLVMPKVVATMFIIPFLTLICEFSIVFGSFIISVLTLGLSPNEFLEGTKRSFQFYQLFGGLFKSIVFGIFITMVACFFGMKAKVGAKSVGKATTSSVTVSTISVIILDYLITRILFIW</sequence>
<dbReference type="InterPro" id="IPR030802">
    <property type="entry name" value="Permease_MalE"/>
</dbReference>
<dbReference type="GO" id="GO:0043190">
    <property type="term" value="C:ATP-binding cassette (ABC) transporter complex"/>
    <property type="evidence" value="ECO:0007669"/>
    <property type="project" value="InterPro"/>
</dbReference>
<dbReference type="Pfam" id="PF02405">
    <property type="entry name" value="MlaE"/>
    <property type="match status" value="1"/>
</dbReference>
<feature type="transmembrane region" description="Helical" evidence="1">
    <location>
        <begin position="190"/>
        <end position="213"/>
    </location>
</feature>
<feature type="transmembrane region" description="Helical" evidence="1">
    <location>
        <begin position="225"/>
        <end position="249"/>
    </location>
</feature>
<feature type="transmembrane region" description="Helical" evidence="1">
    <location>
        <begin position="43"/>
        <end position="64"/>
    </location>
</feature>
<keyword evidence="1" id="KW-1133">Transmembrane helix</keyword>
<keyword evidence="1" id="KW-0812">Transmembrane</keyword>
<feature type="transmembrane region" description="Helical" evidence="1">
    <location>
        <begin position="76"/>
        <end position="100"/>
    </location>
</feature>
<evidence type="ECO:0000256" key="1">
    <source>
        <dbReference type="SAM" id="Phobius"/>
    </source>
</evidence>
<protein>
    <submittedName>
        <fullName evidence="2">ABC transporter permease</fullName>
    </submittedName>
</protein>
<accession>A0A7C3N5W9</accession>